<feature type="coiled-coil region" evidence="10">
    <location>
        <begin position="60"/>
        <end position="102"/>
    </location>
</feature>
<keyword evidence="4" id="KW-0132">Cell division</keyword>
<evidence type="ECO:0000256" key="3">
    <source>
        <dbReference type="ARBA" id="ARBA00022490"/>
    </source>
</evidence>
<dbReference type="GO" id="GO:0005829">
    <property type="term" value="C:cytosol"/>
    <property type="evidence" value="ECO:0007669"/>
    <property type="project" value="TreeGrafter"/>
</dbReference>
<dbReference type="InterPro" id="IPR036192">
    <property type="entry name" value="Cell_div_ZapA-like_sf"/>
</dbReference>
<evidence type="ECO:0000256" key="7">
    <source>
        <dbReference type="ARBA" id="ARBA00024910"/>
    </source>
</evidence>
<dbReference type="InterPro" id="IPR007838">
    <property type="entry name" value="Cell_div_ZapA-like"/>
</dbReference>
<keyword evidence="6" id="KW-0131">Cell cycle</keyword>
<evidence type="ECO:0000256" key="1">
    <source>
        <dbReference type="ARBA" id="ARBA00004496"/>
    </source>
</evidence>
<gene>
    <name evidence="11" type="ORF">B1812_05610</name>
</gene>
<evidence type="ECO:0000256" key="2">
    <source>
        <dbReference type="ARBA" id="ARBA00015195"/>
    </source>
</evidence>
<evidence type="ECO:0000256" key="8">
    <source>
        <dbReference type="ARBA" id="ARBA00026068"/>
    </source>
</evidence>
<evidence type="ECO:0000256" key="9">
    <source>
        <dbReference type="ARBA" id="ARBA00033158"/>
    </source>
</evidence>
<dbReference type="PANTHER" id="PTHR34981">
    <property type="entry name" value="CELL DIVISION PROTEIN ZAPA"/>
    <property type="match status" value="1"/>
</dbReference>
<comment type="subcellular location">
    <subcellularLocation>
        <location evidence="1">Cytoplasm</location>
    </subcellularLocation>
</comment>
<keyword evidence="10" id="KW-0175">Coiled coil</keyword>
<dbReference type="AlphaFoldDB" id="A0A1W6MSV1"/>
<dbReference type="Gene3D" id="3.30.160.880">
    <property type="entry name" value="Cell division protein ZapA protomer, N-terminal domain"/>
    <property type="match status" value="1"/>
</dbReference>
<dbReference type="KEGG" id="mbry:B1812_05610"/>
<evidence type="ECO:0000256" key="10">
    <source>
        <dbReference type="SAM" id="Coils"/>
    </source>
</evidence>
<dbReference type="InterPro" id="IPR042233">
    <property type="entry name" value="Cell_div_ZapA_N"/>
</dbReference>
<dbReference type="OrthoDB" id="9797575at2"/>
<comment type="subunit">
    <text evidence="8">Homodimer. Interacts with FtsZ.</text>
</comment>
<accession>A0A1W6MSV1</accession>
<sequence>MAVAVVTVAGRAYRVGCEQGDEPRIEALGRLVDERIEKLRGGFGEIGDQRLLVMGALGFADEAEDQRLRAEALQKEVETLRAERVERDAREAAVEARLAEKVTDAADRLAKLARDLAGRGEPETP</sequence>
<evidence type="ECO:0000313" key="12">
    <source>
        <dbReference type="Proteomes" id="UP000193978"/>
    </source>
</evidence>
<dbReference type="GO" id="GO:0043093">
    <property type="term" value="P:FtsZ-dependent cytokinesis"/>
    <property type="evidence" value="ECO:0007669"/>
    <property type="project" value="TreeGrafter"/>
</dbReference>
<comment type="function">
    <text evidence="7">Activator of cell division through the inhibition of FtsZ GTPase activity, therefore promoting FtsZ assembly into bundles of protofilaments necessary for the formation of the division Z ring. It is recruited early at mid-cell but it is not essential for cell division.</text>
</comment>
<protein>
    <recommendedName>
        <fullName evidence="2">Cell division protein ZapA</fullName>
    </recommendedName>
    <alternativeName>
        <fullName evidence="9">Z ring-associated protein ZapA</fullName>
    </alternativeName>
</protein>
<evidence type="ECO:0000256" key="6">
    <source>
        <dbReference type="ARBA" id="ARBA00023306"/>
    </source>
</evidence>
<dbReference type="GO" id="GO:0000917">
    <property type="term" value="P:division septum assembly"/>
    <property type="evidence" value="ECO:0007669"/>
    <property type="project" value="UniProtKB-KW"/>
</dbReference>
<dbReference type="GO" id="GO:0032153">
    <property type="term" value="C:cell division site"/>
    <property type="evidence" value="ECO:0007669"/>
    <property type="project" value="TreeGrafter"/>
</dbReference>
<dbReference type="Proteomes" id="UP000193978">
    <property type="component" value="Chromosome"/>
</dbReference>
<name>A0A1W6MSV1_9HYPH</name>
<evidence type="ECO:0000256" key="5">
    <source>
        <dbReference type="ARBA" id="ARBA00023210"/>
    </source>
</evidence>
<evidence type="ECO:0000256" key="4">
    <source>
        <dbReference type="ARBA" id="ARBA00022618"/>
    </source>
</evidence>
<reference evidence="11 12" key="1">
    <citation type="submission" date="2017-02" db="EMBL/GenBank/DDBJ databases">
        <authorList>
            <person name="Peterson S.W."/>
        </authorList>
    </citation>
    <scope>NUCLEOTIDE SEQUENCE [LARGE SCALE GENOMIC DNA]</scope>
    <source>
        <strain evidence="11 12">S285</strain>
    </source>
</reference>
<dbReference type="Pfam" id="PF05164">
    <property type="entry name" value="ZapA"/>
    <property type="match status" value="1"/>
</dbReference>
<dbReference type="GO" id="GO:0000921">
    <property type="term" value="P:septin ring assembly"/>
    <property type="evidence" value="ECO:0007669"/>
    <property type="project" value="TreeGrafter"/>
</dbReference>
<dbReference type="SUPFAM" id="SSF102829">
    <property type="entry name" value="Cell division protein ZapA-like"/>
    <property type="match status" value="1"/>
</dbReference>
<dbReference type="STRING" id="655015.B1812_05610"/>
<dbReference type="RefSeq" id="WP_085770704.1">
    <property type="nucleotide sequence ID" value="NZ_AP027149.1"/>
</dbReference>
<keyword evidence="5" id="KW-0717">Septation</keyword>
<dbReference type="GO" id="GO:0030428">
    <property type="term" value="C:cell septum"/>
    <property type="evidence" value="ECO:0007669"/>
    <property type="project" value="TreeGrafter"/>
</dbReference>
<dbReference type="PANTHER" id="PTHR34981:SF1">
    <property type="entry name" value="CELL DIVISION PROTEIN ZAPA"/>
    <property type="match status" value="1"/>
</dbReference>
<dbReference type="EMBL" id="CP019948">
    <property type="protein sequence ID" value="ARN80632.1"/>
    <property type="molecule type" value="Genomic_DNA"/>
</dbReference>
<organism evidence="11 12">
    <name type="scientific">Methylocystis bryophila</name>
    <dbReference type="NCBI Taxonomy" id="655015"/>
    <lineage>
        <taxon>Bacteria</taxon>
        <taxon>Pseudomonadati</taxon>
        <taxon>Pseudomonadota</taxon>
        <taxon>Alphaproteobacteria</taxon>
        <taxon>Hyphomicrobiales</taxon>
        <taxon>Methylocystaceae</taxon>
        <taxon>Methylocystis</taxon>
    </lineage>
</organism>
<keyword evidence="12" id="KW-1185">Reference proteome</keyword>
<evidence type="ECO:0000313" key="11">
    <source>
        <dbReference type="EMBL" id="ARN80632.1"/>
    </source>
</evidence>
<keyword evidence="3" id="KW-0963">Cytoplasm</keyword>
<proteinExistence type="predicted"/>